<dbReference type="InterPro" id="IPR037066">
    <property type="entry name" value="Plug_dom_sf"/>
</dbReference>
<evidence type="ECO:0000259" key="19">
    <source>
        <dbReference type="Pfam" id="PF07715"/>
    </source>
</evidence>
<keyword evidence="12 20" id="KW-0675">Receptor</keyword>
<keyword evidence="5" id="KW-0410">Iron transport</keyword>
<dbReference type="InterPro" id="IPR010917">
    <property type="entry name" value="TonB_rcpt_CS"/>
</dbReference>
<keyword evidence="4 14" id="KW-1134">Transmembrane beta strand</keyword>
<dbReference type="Pfam" id="PF00593">
    <property type="entry name" value="TonB_dep_Rec_b-barrel"/>
    <property type="match status" value="1"/>
</dbReference>
<evidence type="ECO:0000256" key="4">
    <source>
        <dbReference type="ARBA" id="ARBA00022452"/>
    </source>
</evidence>
<dbReference type="Proteomes" id="UP000188627">
    <property type="component" value="Unassembled WGS sequence"/>
</dbReference>
<dbReference type="PROSITE" id="PS01156">
    <property type="entry name" value="TONB_DEPENDENT_REC_2"/>
    <property type="match status" value="1"/>
</dbReference>
<dbReference type="InterPro" id="IPR010105">
    <property type="entry name" value="TonB_sidphr_rcpt"/>
</dbReference>
<dbReference type="EMBL" id="MUFC01000012">
    <property type="protein sequence ID" value="OOE87059.1"/>
    <property type="molecule type" value="Genomic_DNA"/>
</dbReference>
<keyword evidence="7 17" id="KW-0732">Signal</keyword>
<evidence type="ECO:0000256" key="13">
    <source>
        <dbReference type="ARBA" id="ARBA00023237"/>
    </source>
</evidence>
<dbReference type="InterPro" id="IPR012910">
    <property type="entry name" value="Plug_dom"/>
</dbReference>
<comment type="caution">
    <text evidence="20">The sequence shown here is derived from an EMBL/GenBank/DDBJ whole genome shotgun (WGS) entry which is preliminary data.</text>
</comment>
<keyword evidence="3 14" id="KW-0813">Transport</keyword>
<dbReference type="NCBIfam" id="TIGR01783">
    <property type="entry name" value="TonB-siderophor"/>
    <property type="match status" value="1"/>
</dbReference>
<reference evidence="21" key="1">
    <citation type="submission" date="2017-01" db="EMBL/GenBank/DDBJ databases">
        <title>Draft genome of the species Salinivibrio sharmensis.</title>
        <authorList>
            <person name="Lopez-Hermoso C."/>
            <person name="De La Haba R."/>
            <person name="Sanchez-Porro C."/>
            <person name="Ventosa A."/>
        </authorList>
    </citation>
    <scope>NUCLEOTIDE SEQUENCE [LARGE SCALE GENOMIC DNA]</scope>
    <source>
        <strain evidence="21">CBH463</strain>
    </source>
</reference>
<evidence type="ECO:0000256" key="12">
    <source>
        <dbReference type="ARBA" id="ARBA00023170"/>
    </source>
</evidence>
<dbReference type="InterPro" id="IPR000531">
    <property type="entry name" value="Beta-barrel_TonB"/>
</dbReference>
<dbReference type="InterPro" id="IPR036942">
    <property type="entry name" value="Beta-barrel_TonB_sf"/>
</dbReference>
<gene>
    <name evidence="20" type="ORF">BZG74_11645</name>
</gene>
<evidence type="ECO:0000256" key="10">
    <source>
        <dbReference type="ARBA" id="ARBA00023077"/>
    </source>
</evidence>
<keyword evidence="9" id="KW-0406">Ion transport</keyword>
<evidence type="ECO:0000259" key="18">
    <source>
        <dbReference type="Pfam" id="PF00593"/>
    </source>
</evidence>
<accession>A0ABX3KE80</accession>
<evidence type="ECO:0000256" key="5">
    <source>
        <dbReference type="ARBA" id="ARBA00022496"/>
    </source>
</evidence>
<dbReference type="PANTHER" id="PTHR32552">
    <property type="entry name" value="FERRICHROME IRON RECEPTOR-RELATED"/>
    <property type="match status" value="1"/>
</dbReference>
<dbReference type="Pfam" id="PF07715">
    <property type="entry name" value="Plug"/>
    <property type="match status" value="1"/>
</dbReference>
<evidence type="ECO:0000313" key="20">
    <source>
        <dbReference type="EMBL" id="OOE87059.1"/>
    </source>
</evidence>
<evidence type="ECO:0000256" key="7">
    <source>
        <dbReference type="ARBA" id="ARBA00022729"/>
    </source>
</evidence>
<evidence type="ECO:0000256" key="17">
    <source>
        <dbReference type="SAM" id="SignalP"/>
    </source>
</evidence>
<evidence type="ECO:0000256" key="9">
    <source>
        <dbReference type="ARBA" id="ARBA00023065"/>
    </source>
</evidence>
<keyword evidence="8" id="KW-0408">Iron</keyword>
<dbReference type="PANTHER" id="PTHR32552:SF68">
    <property type="entry name" value="FERRICHROME OUTER MEMBRANE TRANSPORTER_PHAGE RECEPTOR"/>
    <property type="match status" value="1"/>
</dbReference>
<keyword evidence="11 14" id="KW-0472">Membrane</keyword>
<feature type="signal peptide" evidence="17">
    <location>
        <begin position="1"/>
        <end position="27"/>
    </location>
</feature>
<evidence type="ECO:0000256" key="15">
    <source>
        <dbReference type="PROSITE-ProRule" id="PRU10144"/>
    </source>
</evidence>
<feature type="short sequence motif" description="TonB C-terminal box" evidence="15">
    <location>
        <begin position="699"/>
        <end position="716"/>
    </location>
</feature>
<evidence type="ECO:0000256" key="6">
    <source>
        <dbReference type="ARBA" id="ARBA00022692"/>
    </source>
</evidence>
<dbReference type="SUPFAM" id="SSF56935">
    <property type="entry name" value="Porins"/>
    <property type="match status" value="1"/>
</dbReference>
<evidence type="ECO:0000256" key="14">
    <source>
        <dbReference type="PROSITE-ProRule" id="PRU01360"/>
    </source>
</evidence>
<sequence>MQQVGGWRLSPLAMAVMGCLMVPSAYAKSQHAEMETIEVLGDTYRNTATKTVLAPEETPQAVTVIDREAIEQSQASSLSEVVRYTPGVNTELRGGAVTRLDLFNIRGFINYQNFFDGLAVPYNTWNLQPQIDPIAIEQVEVFKGPTSVLYGNIPPGGMVNMIAKTPQQETAHRVAMSTDSDALREVSVDSTGAISDTPLAYRMVALARQKDGQAGDSEEERYVVAPSLDWRVSPDTLVNVNLYYQADPAAGIYTSLPAKGSVLHSDQGSLSSDSFSGDNNWNTYDREFLMLGYKVQHQLSSNWSLLHSARYTDADLLQKNMYIDTRLVNDDNYRQNTFDGRHYPRNAYLTNETMAAWVVDTQLSGDLSWGAAQHYTLFGVDYQDMSSDVDYDDTLANVVPDIDIFDPDNNQVDPDSLDFVYQDKHDISVTQTGLYAQDQILWNQWVLLAGARYDEYELKDDQHTLYAGSPSTSEKNIRHYNLAFRAGAMYQFDNGISPYLSYSESFEPTDMDNRGNVFDPSTGKQWETGLKYLSLDGSTGVNVALFELKKQDALVNDPNDSYAKIQTGEIRSRGIEVEFNHALSLETDVALTYGYIDMEITDDPNLEGKTPVWVPEQTASAWLNHQISAGTRVSVGTRYVGESQGNATNTFTVPDYTVFDTAVSYDLSQASSSLSGAKLSLSATNLFDKTTYSCFDELNCWYGDERNVKATLSVDF</sequence>
<evidence type="ECO:0000256" key="1">
    <source>
        <dbReference type="ARBA" id="ARBA00004571"/>
    </source>
</evidence>
<organism evidence="20 21">
    <name type="scientific">Salinivibrio sharmensis</name>
    <dbReference type="NCBI Taxonomy" id="390883"/>
    <lineage>
        <taxon>Bacteria</taxon>
        <taxon>Pseudomonadati</taxon>
        <taxon>Pseudomonadota</taxon>
        <taxon>Gammaproteobacteria</taxon>
        <taxon>Vibrionales</taxon>
        <taxon>Vibrionaceae</taxon>
        <taxon>Salinivibrio</taxon>
    </lineage>
</organism>
<evidence type="ECO:0000313" key="21">
    <source>
        <dbReference type="Proteomes" id="UP000188627"/>
    </source>
</evidence>
<feature type="chain" id="PRO_5045972264" evidence="17">
    <location>
        <begin position="28"/>
        <end position="716"/>
    </location>
</feature>
<keyword evidence="6 14" id="KW-0812">Transmembrane</keyword>
<evidence type="ECO:0000256" key="2">
    <source>
        <dbReference type="ARBA" id="ARBA00009810"/>
    </source>
</evidence>
<evidence type="ECO:0000256" key="8">
    <source>
        <dbReference type="ARBA" id="ARBA00023004"/>
    </source>
</evidence>
<comment type="similarity">
    <text evidence="2 14 16">Belongs to the TonB-dependent receptor family.</text>
</comment>
<dbReference type="Gene3D" id="2.40.170.20">
    <property type="entry name" value="TonB-dependent receptor, beta-barrel domain"/>
    <property type="match status" value="1"/>
</dbReference>
<dbReference type="Gene3D" id="2.170.130.10">
    <property type="entry name" value="TonB-dependent receptor, plug domain"/>
    <property type="match status" value="1"/>
</dbReference>
<keyword evidence="21" id="KW-1185">Reference proteome</keyword>
<name>A0ABX3KE80_9GAMM</name>
<evidence type="ECO:0000256" key="16">
    <source>
        <dbReference type="RuleBase" id="RU003357"/>
    </source>
</evidence>
<keyword evidence="13 14" id="KW-0998">Cell outer membrane</keyword>
<comment type="subcellular location">
    <subcellularLocation>
        <location evidence="1 14">Cell outer membrane</location>
        <topology evidence="1 14">Multi-pass membrane protein</topology>
    </subcellularLocation>
</comment>
<evidence type="ECO:0000256" key="11">
    <source>
        <dbReference type="ARBA" id="ARBA00023136"/>
    </source>
</evidence>
<protein>
    <submittedName>
        <fullName evidence="20">TonB-dependent siderophore receptor</fullName>
    </submittedName>
</protein>
<feature type="domain" description="TonB-dependent receptor-like beta-barrel" evidence="18">
    <location>
        <begin position="230"/>
        <end position="686"/>
    </location>
</feature>
<dbReference type="CDD" id="cd01347">
    <property type="entry name" value="ligand_gated_channel"/>
    <property type="match status" value="1"/>
</dbReference>
<keyword evidence="10 16" id="KW-0798">TonB box</keyword>
<feature type="domain" description="TonB-dependent receptor plug" evidence="19">
    <location>
        <begin position="56"/>
        <end position="157"/>
    </location>
</feature>
<evidence type="ECO:0000256" key="3">
    <source>
        <dbReference type="ARBA" id="ARBA00022448"/>
    </source>
</evidence>
<dbReference type="InterPro" id="IPR039426">
    <property type="entry name" value="TonB-dep_rcpt-like"/>
</dbReference>
<proteinExistence type="inferred from homology"/>
<dbReference type="PROSITE" id="PS52016">
    <property type="entry name" value="TONB_DEPENDENT_REC_3"/>
    <property type="match status" value="1"/>
</dbReference>